<feature type="region of interest" description="Disordered" evidence="18">
    <location>
        <begin position="419"/>
        <end position="444"/>
    </location>
</feature>
<keyword evidence="5 19" id="KW-0812">Transmembrane</keyword>
<organism evidence="22 23">
    <name type="scientific">Muraenolepis orangiensis</name>
    <name type="common">Patagonian moray cod</name>
    <dbReference type="NCBI Taxonomy" id="630683"/>
    <lineage>
        <taxon>Eukaryota</taxon>
        <taxon>Metazoa</taxon>
        <taxon>Chordata</taxon>
        <taxon>Craniata</taxon>
        <taxon>Vertebrata</taxon>
        <taxon>Euteleostomi</taxon>
        <taxon>Actinopterygii</taxon>
        <taxon>Neopterygii</taxon>
        <taxon>Teleostei</taxon>
        <taxon>Neoteleostei</taxon>
        <taxon>Acanthomorphata</taxon>
        <taxon>Zeiogadaria</taxon>
        <taxon>Gadariae</taxon>
        <taxon>Gadiformes</taxon>
        <taxon>Muraenolepidoidei</taxon>
        <taxon>Muraenolepididae</taxon>
        <taxon>Muraenolepis</taxon>
    </lineage>
</organism>
<dbReference type="Gene3D" id="1.10.238.10">
    <property type="entry name" value="EF-hand"/>
    <property type="match status" value="1"/>
</dbReference>
<dbReference type="AlphaFoldDB" id="A0A9Q0DG76"/>
<dbReference type="PANTHER" id="PTHR10037:SF23">
    <property type="entry name" value="SODIUM CHANNEL PROTEIN TYPE 8 SUBUNIT ALPHA"/>
    <property type="match status" value="1"/>
</dbReference>
<dbReference type="Gene3D" id="1.10.287.70">
    <property type="match status" value="1"/>
</dbReference>
<evidence type="ECO:0000256" key="14">
    <source>
        <dbReference type="ARBA" id="ARBA00023303"/>
    </source>
</evidence>
<feature type="transmembrane region" description="Helical" evidence="19">
    <location>
        <begin position="73"/>
        <end position="91"/>
    </location>
</feature>
<keyword evidence="7" id="KW-0851">Voltage-gated channel</keyword>
<dbReference type="Pfam" id="PF24609">
    <property type="entry name" value="IQ_SCN5A_C"/>
    <property type="match status" value="1"/>
</dbReference>
<evidence type="ECO:0000256" key="7">
    <source>
        <dbReference type="ARBA" id="ARBA00022882"/>
    </source>
</evidence>
<keyword evidence="11 19" id="KW-0472">Membrane</keyword>
<name>A0A9Q0DG76_9TELE</name>
<dbReference type="FunFam" id="1.10.238.10:FF:000002">
    <property type="entry name" value="Sodium channel protein"/>
    <property type="match status" value="1"/>
</dbReference>
<dbReference type="PANTHER" id="PTHR10037">
    <property type="entry name" value="VOLTAGE-GATED CATION CHANNEL CALCIUM AND SODIUM"/>
    <property type="match status" value="1"/>
</dbReference>
<comment type="subunit">
    <text evidence="17">Voltage-gated sodium (Nav) channels consist of an ion-conducting alpha subunit which is functional on its own associated with regulatory beta subunits.</text>
</comment>
<dbReference type="Pfam" id="PF00520">
    <property type="entry name" value="Ion_trans"/>
    <property type="match status" value="1"/>
</dbReference>
<dbReference type="GO" id="GO:0019228">
    <property type="term" value="P:neuronal action potential"/>
    <property type="evidence" value="ECO:0007669"/>
    <property type="project" value="TreeGrafter"/>
</dbReference>
<dbReference type="OrthoDB" id="2984333at2759"/>
<evidence type="ECO:0000259" key="20">
    <source>
        <dbReference type="Pfam" id="PF00520"/>
    </source>
</evidence>
<dbReference type="EMBL" id="JANIIK010000117">
    <property type="protein sequence ID" value="KAJ3586430.1"/>
    <property type="molecule type" value="Genomic_DNA"/>
</dbReference>
<evidence type="ECO:0000256" key="2">
    <source>
        <dbReference type="ARBA" id="ARBA00022448"/>
    </source>
</evidence>
<comment type="similarity">
    <text evidence="15">Belongs to the sodium channel (TC 1.A.1.10) family. Nav1.4/SCN4A subfamily.</text>
</comment>
<evidence type="ECO:0000256" key="18">
    <source>
        <dbReference type="SAM" id="MobiDB-lite"/>
    </source>
</evidence>
<dbReference type="GO" id="GO:0086010">
    <property type="term" value="P:membrane depolarization during action potential"/>
    <property type="evidence" value="ECO:0007669"/>
    <property type="project" value="TreeGrafter"/>
</dbReference>
<evidence type="ECO:0000313" key="22">
    <source>
        <dbReference type="EMBL" id="KAJ3586430.1"/>
    </source>
</evidence>
<keyword evidence="14" id="KW-0407">Ion channel</keyword>
<dbReference type="Proteomes" id="UP001148018">
    <property type="component" value="Unassembled WGS sequence"/>
</dbReference>
<comment type="caution">
    <text evidence="22">The sequence shown here is derived from an EMBL/GenBank/DDBJ whole genome shotgun (WGS) entry which is preliminary data.</text>
</comment>
<evidence type="ECO:0000256" key="9">
    <source>
        <dbReference type="ARBA" id="ARBA00023053"/>
    </source>
</evidence>
<evidence type="ECO:0008006" key="24">
    <source>
        <dbReference type="Google" id="ProtNLM"/>
    </source>
</evidence>
<comment type="function">
    <text evidence="16">Pore-forming subunit of a voltage-gated sodium (Nav) channel that directly mediates the depolarizing phase of action potentials in excitable membranes. Navs, also called VGSCs (voltage-gated sodium channels) or VDSCs (voltage-dependent sodium channels), operate by switching between closed and open conformations depending on the voltage difference across the membrane. In the open conformation they allow Na(+) ions to selectively pass through the pore, along their electrochemical gradient. The influx of Na+ ions provokes membrane depolarization, initiating the propagation of electrical signals throughout cells and tissues.</text>
</comment>
<dbReference type="FunFam" id="1.20.120.350:FF:000004">
    <property type="entry name" value="Sodium channel protein"/>
    <property type="match status" value="1"/>
</dbReference>
<evidence type="ECO:0000256" key="17">
    <source>
        <dbReference type="ARBA" id="ARBA00064899"/>
    </source>
</evidence>
<evidence type="ECO:0000256" key="19">
    <source>
        <dbReference type="SAM" id="Phobius"/>
    </source>
</evidence>
<dbReference type="Gene3D" id="1.20.120.350">
    <property type="entry name" value="Voltage-gated potassium channels. Chain C"/>
    <property type="match status" value="1"/>
</dbReference>
<dbReference type="InterPro" id="IPR005821">
    <property type="entry name" value="Ion_trans_dom"/>
</dbReference>
<feature type="compositionally biased region" description="Polar residues" evidence="18">
    <location>
        <begin position="433"/>
        <end position="444"/>
    </location>
</feature>
<evidence type="ECO:0000259" key="21">
    <source>
        <dbReference type="Pfam" id="PF24609"/>
    </source>
</evidence>
<evidence type="ECO:0000256" key="8">
    <source>
        <dbReference type="ARBA" id="ARBA00022989"/>
    </source>
</evidence>
<evidence type="ECO:0000256" key="16">
    <source>
        <dbReference type="ARBA" id="ARBA00055248"/>
    </source>
</evidence>
<proteinExistence type="inferred from homology"/>
<dbReference type="GO" id="GO:0001518">
    <property type="term" value="C:voltage-gated sodium channel complex"/>
    <property type="evidence" value="ECO:0007669"/>
    <property type="project" value="TreeGrafter"/>
</dbReference>
<keyword evidence="23" id="KW-1185">Reference proteome</keyword>
<keyword evidence="6" id="KW-0677">Repeat</keyword>
<evidence type="ECO:0000313" key="23">
    <source>
        <dbReference type="Proteomes" id="UP001148018"/>
    </source>
</evidence>
<reference evidence="22" key="1">
    <citation type="submission" date="2022-07" db="EMBL/GenBank/DDBJ databases">
        <title>Chromosome-level genome of Muraenolepis orangiensis.</title>
        <authorList>
            <person name="Kim J."/>
        </authorList>
    </citation>
    <scope>NUCLEOTIDE SEQUENCE</scope>
    <source>
        <strain evidence="22">KU_S4_2022</strain>
        <tissue evidence="22">Muscle</tissue>
    </source>
</reference>
<evidence type="ECO:0000256" key="3">
    <source>
        <dbReference type="ARBA" id="ARBA00022461"/>
    </source>
</evidence>
<keyword evidence="2" id="KW-0813">Transport</keyword>
<keyword evidence="9" id="KW-0915">Sodium</keyword>
<evidence type="ECO:0000256" key="6">
    <source>
        <dbReference type="ARBA" id="ARBA00022737"/>
    </source>
</evidence>
<gene>
    <name evidence="22" type="ORF">NHX12_012828</name>
</gene>
<feature type="transmembrane region" description="Helical" evidence="19">
    <location>
        <begin position="103"/>
        <end position="123"/>
    </location>
</feature>
<dbReference type="InterPro" id="IPR043203">
    <property type="entry name" value="VGCC_Ca_Na"/>
</dbReference>
<dbReference type="SUPFAM" id="SSF81324">
    <property type="entry name" value="Voltage-gated potassium channels"/>
    <property type="match status" value="1"/>
</dbReference>
<evidence type="ECO:0000256" key="4">
    <source>
        <dbReference type="ARBA" id="ARBA00022475"/>
    </source>
</evidence>
<feature type="domain" description="Ion transport" evidence="20">
    <location>
        <begin position="42"/>
        <end position="236"/>
    </location>
</feature>
<keyword evidence="3" id="KW-0894">Sodium channel</keyword>
<evidence type="ECO:0000256" key="1">
    <source>
        <dbReference type="ARBA" id="ARBA00004651"/>
    </source>
</evidence>
<keyword evidence="10" id="KW-0406">Ion transport</keyword>
<keyword evidence="12" id="KW-1015">Disulfide bond</keyword>
<sequence>MTEEQKKYYNAMKKLGSKKPQKPIPRPQNKIQGMVFDFVTQQVFDISIMILICLNMVTMMVETDDQSPETEHVLHWVNFIFIVVFTTEFVLKLFALRHYYFTNGWNIFDVVVVILSIVGMFLAEIIEKYFVSPTLFRVIRLARIGRILRLIKGAKGIRTLLFALMMSLPALFNIGLLLFLVMFIFSIFGMSNFGYVKHGAGIDDLYNFETFGNSMICLFMITTSAGWDGLLLPILNYPPDCDPNLENPGTSVKGDCGNPSNFSVATEESADPLSEDDFETFYEIWEKFDSTASQFITFAKLSDFADALEHPLRVPKPNTIELIAMDLPMVSGDRIHCLDILFAFTKRVLGDSGELDMLRQQMEERFVAANPSKVSYEPITTTLRRRQEDVSARIIQNAYRIHLIRRGIIFKRHPFGKNRLENGGANQEKKESTPSTASLPSYDS</sequence>
<feature type="domain" description="SCN5A-like C-terminal IQ motif" evidence="21">
    <location>
        <begin position="381"/>
        <end position="407"/>
    </location>
</feature>
<keyword evidence="8 19" id="KW-1133">Transmembrane helix</keyword>
<feature type="transmembrane region" description="Helical" evidence="19">
    <location>
        <begin position="43"/>
        <end position="61"/>
    </location>
</feature>
<dbReference type="InterPro" id="IPR027359">
    <property type="entry name" value="Volt_channel_dom_sf"/>
</dbReference>
<dbReference type="InterPro" id="IPR044564">
    <property type="entry name" value="Na_chnl_inactivation_gate"/>
</dbReference>
<protein>
    <recommendedName>
        <fullName evidence="24">Sodium channel protein</fullName>
    </recommendedName>
</protein>
<keyword evidence="13" id="KW-0739">Sodium transport</keyword>
<dbReference type="CDD" id="cd13433">
    <property type="entry name" value="Na_channel_gate"/>
    <property type="match status" value="1"/>
</dbReference>
<dbReference type="InterPro" id="IPR058542">
    <property type="entry name" value="IQ_SCN5A_C"/>
</dbReference>
<dbReference type="Gene3D" id="1.20.5.1190">
    <property type="entry name" value="iswi atpase"/>
    <property type="match status" value="1"/>
</dbReference>
<dbReference type="GO" id="GO:0005248">
    <property type="term" value="F:voltage-gated sodium channel activity"/>
    <property type="evidence" value="ECO:0007669"/>
    <property type="project" value="TreeGrafter"/>
</dbReference>
<comment type="subcellular location">
    <subcellularLocation>
        <location evidence="1">Cell membrane</location>
        <topology evidence="1">Multi-pass membrane protein</topology>
    </subcellularLocation>
</comment>
<accession>A0A9Q0DG76</accession>
<evidence type="ECO:0000256" key="10">
    <source>
        <dbReference type="ARBA" id="ARBA00023065"/>
    </source>
</evidence>
<dbReference type="FunFam" id="1.10.287.70:FF:000001">
    <property type="entry name" value="Sodium channel protein"/>
    <property type="match status" value="1"/>
</dbReference>
<evidence type="ECO:0000256" key="11">
    <source>
        <dbReference type="ARBA" id="ARBA00023136"/>
    </source>
</evidence>
<feature type="non-terminal residue" evidence="22">
    <location>
        <position position="444"/>
    </location>
</feature>
<dbReference type="PRINTS" id="PR00169">
    <property type="entry name" value="KCHANNEL"/>
</dbReference>
<evidence type="ECO:0000256" key="12">
    <source>
        <dbReference type="ARBA" id="ARBA00023157"/>
    </source>
</evidence>
<evidence type="ECO:0000256" key="5">
    <source>
        <dbReference type="ARBA" id="ARBA00022692"/>
    </source>
</evidence>
<keyword evidence="4" id="KW-1003">Cell membrane</keyword>
<evidence type="ECO:0000256" key="15">
    <source>
        <dbReference type="ARBA" id="ARBA00038083"/>
    </source>
</evidence>
<evidence type="ECO:0000256" key="13">
    <source>
        <dbReference type="ARBA" id="ARBA00023201"/>
    </source>
</evidence>
<feature type="transmembrane region" description="Helical" evidence="19">
    <location>
        <begin position="160"/>
        <end position="188"/>
    </location>
</feature>